<dbReference type="AlphaFoldDB" id="A0A120FJ33"/>
<reference evidence="2 3" key="1">
    <citation type="submission" date="2015-11" db="EMBL/GenBank/DDBJ databases">
        <title>Draft Genome Sequence of the Strain BR 10303 (Bradyrhizobium sp.) isolated from nodules of Centrolobium paraense.</title>
        <authorList>
            <person name="Zelli J.E."/>
            <person name="Simoes-Araujo J.L."/>
            <person name="Barauna A.C."/>
            <person name="Silva K."/>
        </authorList>
    </citation>
    <scope>NUCLEOTIDE SEQUENCE [LARGE SCALE GENOMIC DNA]</scope>
    <source>
        <strain evidence="2 3">BR 10303</strain>
    </source>
</reference>
<dbReference type="EMBL" id="LNCU01000107">
    <property type="protein sequence ID" value="KWV48454.1"/>
    <property type="molecule type" value="Genomic_DNA"/>
</dbReference>
<evidence type="ECO:0000259" key="1">
    <source>
        <dbReference type="Pfam" id="PF00391"/>
    </source>
</evidence>
<evidence type="ECO:0000313" key="2">
    <source>
        <dbReference type="EMBL" id="KWV48454.1"/>
    </source>
</evidence>
<protein>
    <recommendedName>
        <fullName evidence="1">PEP-utilising enzyme mobile domain-containing protein</fullName>
    </recommendedName>
</protein>
<dbReference type="Pfam" id="PF00391">
    <property type="entry name" value="PEP-utilizers"/>
    <property type="match status" value="1"/>
</dbReference>
<dbReference type="GO" id="GO:0016772">
    <property type="term" value="F:transferase activity, transferring phosphorus-containing groups"/>
    <property type="evidence" value="ECO:0007669"/>
    <property type="project" value="InterPro"/>
</dbReference>
<keyword evidence="3" id="KW-1185">Reference proteome</keyword>
<dbReference type="Proteomes" id="UP000057737">
    <property type="component" value="Unassembled WGS sequence"/>
</dbReference>
<dbReference type="OrthoDB" id="9765468at2"/>
<dbReference type="Gene3D" id="3.50.30.10">
    <property type="entry name" value="Phosphohistidine domain"/>
    <property type="match status" value="1"/>
</dbReference>
<proteinExistence type="predicted"/>
<dbReference type="SUPFAM" id="SSF52009">
    <property type="entry name" value="Phosphohistidine domain"/>
    <property type="match status" value="1"/>
</dbReference>
<comment type="caution">
    <text evidence="2">The sequence shown here is derived from an EMBL/GenBank/DDBJ whole genome shotgun (WGS) entry which is preliminary data.</text>
</comment>
<organism evidence="2 3">
    <name type="scientific">Bradyrhizobium macuxiense</name>
    <dbReference type="NCBI Taxonomy" id="1755647"/>
    <lineage>
        <taxon>Bacteria</taxon>
        <taxon>Pseudomonadati</taxon>
        <taxon>Pseudomonadota</taxon>
        <taxon>Alphaproteobacteria</taxon>
        <taxon>Hyphomicrobiales</taxon>
        <taxon>Nitrobacteraceae</taxon>
        <taxon>Bradyrhizobium</taxon>
    </lineage>
</organism>
<sequence length="138" mass="14819">MSYVAEGYNSFETKKTPSGIVKYLPDPKSVIALIQSGKLKEHILLVQGGTTTFLAPALSMGSIGVITMSGAPESHLGILSREFQMPCVMTAYLTDSDSRYVTGGNNDAHFAAIIKALEGKKVQLHCEDRETGRIAIVS</sequence>
<accession>A0A120FJ33</accession>
<feature type="domain" description="PEP-utilising enzyme mobile" evidence="1">
    <location>
        <begin position="45"/>
        <end position="91"/>
    </location>
</feature>
<dbReference type="InterPro" id="IPR036637">
    <property type="entry name" value="Phosphohistidine_dom_sf"/>
</dbReference>
<evidence type="ECO:0000313" key="3">
    <source>
        <dbReference type="Proteomes" id="UP000057737"/>
    </source>
</evidence>
<dbReference type="InterPro" id="IPR008279">
    <property type="entry name" value="PEP-util_enz_mobile_dom"/>
</dbReference>
<gene>
    <name evidence="2" type="ORF">AS156_18430</name>
</gene>
<dbReference type="RefSeq" id="WP_066513480.1">
    <property type="nucleotide sequence ID" value="NZ_LNCU01000107.1"/>
</dbReference>
<name>A0A120FJ33_9BRAD</name>